<evidence type="ECO:0000313" key="1">
    <source>
        <dbReference type="EMBL" id="OSN05109.1"/>
    </source>
</evidence>
<comment type="caution">
    <text evidence="1">The sequence shown here is derived from an EMBL/GenBank/DDBJ whole genome shotgun (WGS) entry which is preliminary data.</text>
</comment>
<dbReference type="Proteomes" id="UP000194020">
    <property type="component" value="Unassembled WGS sequence"/>
</dbReference>
<name>A0A1X3RT66_9GAMM</name>
<protein>
    <submittedName>
        <fullName evidence="1">Uncharacterized protein</fullName>
    </submittedName>
</protein>
<organism evidence="1 2">
    <name type="scientific">Lonsdalea iberica</name>
    <dbReference type="NCBI Taxonomy" id="1082703"/>
    <lineage>
        <taxon>Bacteria</taxon>
        <taxon>Pseudomonadati</taxon>
        <taxon>Pseudomonadota</taxon>
        <taxon>Gammaproteobacteria</taxon>
        <taxon>Enterobacterales</taxon>
        <taxon>Pectobacteriaceae</taxon>
        <taxon>Lonsdalea</taxon>
    </lineage>
</organism>
<sequence>MDVSEIELAAAAALRESSRPRLVVVDDKRVAASTQLMKIERITLKGRRKKKCRYPEQAAAESYGRLTAN</sequence>
<accession>A0A1X3RT66</accession>
<dbReference type="EMBL" id="LUTP01000025">
    <property type="protein sequence ID" value="OSN05109.1"/>
    <property type="molecule type" value="Genomic_DNA"/>
</dbReference>
<evidence type="ECO:0000313" key="2">
    <source>
        <dbReference type="Proteomes" id="UP000194020"/>
    </source>
</evidence>
<gene>
    <name evidence="1" type="ORF">AU511_10860</name>
</gene>
<dbReference type="AlphaFoldDB" id="A0A1X3RT66"/>
<proteinExistence type="predicted"/>
<reference evidence="1 2" key="1">
    <citation type="submission" date="2016-02" db="EMBL/GenBank/DDBJ databases">
        <title>Species-wide whole genome sequencing reveals diversity, host range in Lonsdalea quercina.</title>
        <authorList>
            <person name="Li Y."/>
        </authorList>
    </citation>
    <scope>NUCLEOTIDE SEQUENCE [LARGE SCALE GENOMIC DNA]</scope>
    <source>
        <strain evidence="1 2">LMG 26264</strain>
    </source>
</reference>